<name>A0A434A363_9FLAO</name>
<gene>
    <name evidence="1" type="ORF">D0817_19735</name>
</gene>
<keyword evidence="2" id="KW-1185">Reference proteome</keyword>
<dbReference type="OrthoDB" id="770741at2"/>
<proteinExistence type="predicted"/>
<dbReference type="RefSeq" id="WP_127340037.1">
    <property type="nucleotide sequence ID" value="NZ_QWDM01000014.1"/>
</dbReference>
<evidence type="ECO:0000313" key="2">
    <source>
        <dbReference type="Proteomes" id="UP000288102"/>
    </source>
</evidence>
<reference evidence="2" key="1">
    <citation type="journal article" date="2019" name="Syst. Appl. Microbiol.">
        <title>Flavobacterium circumlabens sp. nov. and Flavobacterium cupreum sp. nov., two psychrotrophic species isolated from Antarctic environmental samples.</title>
        <authorList>
            <person name="Kralova S."/>
            <person name="Busse H.-J."/>
            <person name="Svec P."/>
            <person name="Maslanova I."/>
            <person name="Stankova E."/>
            <person name="Bartak M."/>
            <person name="Sedlacek I."/>
        </authorList>
    </citation>
    <scope>NUCLEOTIDE SEQUENCE [LARGE SCALE GENOMIC DNA]</scope>
    <source>
        <strain evidence="2">CCM 8825</strain>
    </source>
</reference>
<accession>A0A434A363</accession>
<dbReference type="EMBL" id="QWDM01000014">
    <property type="protein sequence ID" value="RUT68843.1"/>
    <property type="molecule type" value="Genomic_DNA"/>
</dbReference>
<sequence>MRYFLLASLLLLFSCTDKKTSVPKKSNNSTGVTSENIAVIPEEVNVFSAIRPDERLNKGEQYADQVEYVDYDANGDYALFTIKKGNEVVALQTNFEGSDQFNRGDILKITWKMDSTYIAGEGEKLDFTEWLINAEKVKNGKVSLFKKKYTKPIKFYWAEDEEYTKDFKDYLYTQVEYYLANSKKDLVKVHLQNPDTQFVYSIEDRQKDGRSYTVLGISNEFENRTSIIQWLYLDSENRKLYEYDLPNDKLIEFR</sequence>
<organism evidence="1 2">
    <name type="scientific">Flavobacterium cupreum</name>
    <dbReference type="NCBI Taxonomy" id="2133766"/>
    <lineage>
        <taxon>Bacteria</taxon>
        <taxon>Pseudomonadati</taxon>
        <taxon>Bacteroidota</taxon>
        <taxon>Flavobacteriia</taxon>
        <taxon>Flavobacteriales</taxon>
        <taxon>Flavobacteriaceae</taxon>
        <taxon>Flavobacterium</taxon>
    </lineage>
</organism>
<evidence type="ECO:0000313" key="1">
    <source>
        <dbReference type="EMBL" id="RUT68843.1"/>
    </source>
</evidence>
<comment type="caution">
    <text evidence="1">The sequence shown here is derived from an EMBL/GenBank/DDBJ whole genome shotgun (WGS) entry which is preliminary data.</text>
</comment>
<dbReference type="AlphaFoldDB" id="A0A434A363"/>
<dbReference type="PROSITE" id="PS51257">
    <property type="entry name" value="PROKAR_LIPOPROTEIN"/>
    <property type="match status" value="1"/>
</dbReference>
<protein>
    <submittedName>
        <fullName evidence="1">Uncharacterized protein</fullName>
    </submittedName>
</protein>
<dbReference type="Proteomes" id="UP000288102">
    <property type="component" value="Unassembled WGS sequence"/>
</dbReference>